<sequence length="465" mass="50266">MDSQIPPHHHHHHPLGLHQSAEGKEELEEGEEHHEKKSVLKKVKAKAKKIKDTITKHAHAHDHHDEEDEEDDEEDEVVEDPEIQGAPLYEGAAMRSATAGKGQHQDVGIGIGTTTMMHNYAPPPARREIRSRPSAVDTGFTSVENPTANHKVDDSNVAPNTTMSLSPWKLEEDPHGPKDPRAPHISEVKVHDPSNRGSEEAAGKSQVFDSFAKMKVDDKKPNRTGSPHGLDQEHGGEDHINYAQKISAVGSAVSGKAVAAKDFVASKLGYGETKEGTTADKSSSSSPLEYGKKIALTVTEKLKPGEEDRALSEVISEALNRRKDEVVKVGESAFGRPPSKGVVTESEELTRRLGEEDKEATEKSSVASAAAATGRSVVGMVKDTVGSWLGKAGEQSAPSQQSLGTSQGVEGFVDDSSSRRQAEHGGTGAEVRVFRDIRDTKVICKTQLILNRTGPKLVYFISKVM</sequence>
<evidence type="ECO:0000259" key="2">
    <source>
        <dbReference type="Pfam" id="PF23399"/>
    </source>
</evidence>
<dbReference type="Gramene" id="MELO3C003321.2.1">
    <property type="protein sequence ID" value="MELO3C003321.2.1"/>
    <property type="gene ID" value="MELO3C003321.2"/>
</dbReference>
<feature type="region of interest" description="Disordered" evidence="1">
    <location>
        <begin position="390"/>
        <end position="428"/>
    </location>
</feature>
<dbReference type="InterPro" id="IPR012418">
    <property type="entry name" value="CAP160"/>
</dbReference>
<feature type="compositionally biased region" description="Polar residues" evidence="1">
    <location>
        <begin position="139"/>
        <end position="148"/>
    </location>
</feature>
<dbReference type="PANTHER" id="PTHR33836:SF1">
    <property type="entry name" value="LOW-TEMPERATURE-INDUCED 65 KDA PROTEIN-RELATED"/>
    <property type="match status" value="1"/>
</dbReference>
<feature type="domain" description="LTI65/LTI78 NYQTKV repeat" evidence="3">
    <location>
        <begin position="167"/>
        <end position="218"/>
    </location>
</feature>
<name>A0A9I9CGM1_CUCME</name>
<feature type="compositionally biased region" description="Basic and acidic residues" evidence="1">
    <location>
        <begin position="212"/>
        <end position="221"/>
    </location>
</feature>
<dbReference type="Pfam" id="PF23399">
    <property type="entry name" value="LTI65_PGEED"/>
    <property type="match status" value="1"/>
</dbReference>
<feature type="domain" description="LTI65/LTI78 N-terminal" evidence="4">
    <location>
        <begin position="32"/>
        <end position="95"/>
    </location>
</feature>
<protein>
    <recommendedName>
        <fullName evidence="6">Low-temperature-induced 65 kDa protein</fullName>
    </recommendedName>
</protein>
<feature type="compositionally biased region" description="Basic residues" evidence="1">
    <location>
        <begin position="39"/>
        <end position="49"/>
    </location>
</feature>
<feature type="compositionally biased region" description="Basic and acidic residues" evidence="1">
    <location>
        <begin position="169"/>
        <end position="202"/>
    </location>
</feature>
<feature type="compositionally biased region" description="Polar residues" evidence="1">
    <location>
        <begin position="396"/>
        <end position="408"/>
    </location>
</feature>
<feature type="region of interest" description="Disordered" evidence="1">
    <location>
        <begin position="1"/>
        <end position="86"/>
    </location>
</feature>
<accession>A0A9I9CGM1</accession>
<dbReference type="InterPro" id="IPR057058">
    <property type="entry name" value="LTI65_LTI78_NYQTKV"/>
</dbReference>
<dbReference type="Pfam" id="PF23403">
    <property type="entry name" value="LTI65_LTI78_N"/>
    <property type="match status" value="1"/>
</dbReference>
<feature type="region of interest" description="Disordered" evidence="1">
    <location>
        <begin position="137"/>
        <end position="236"/>
    </location>
</feature>
<dbReference type="EnsemblPlants" id="MELO3C003321.2.1">
    <property type="protein sequence ID" value="MELO3C003321.2.1"/>
    <property type="gene ID" value="MELO3C003321.2"/>
</dbReference>
<feature type="compositionally biased region" description="Acidic residues" evidence="1">
    <location>
        <begin position="65"/>
        <end position="82"/>
    </location>
</feature>
<dbReference type="InterPro" id="IPR057059">
    <property type="entry name" value="LTI65/LTI78_PGEED"/>
</dbReference>
<evidence type="ECO:0008006" key="6">
    <source>
        <dbReference type="Google" id="ProtNLM"/>
    </source>
</evidence>
<evidence type="ECO:0000259" key="4">
    <source>
        <dbReference type="Pfam" id="PF23403"/>
    </source>
</evidence>
<feature type="domain" description="LTI65/LTI78 PGEED repeat" evidence="2">
    <location>
        <begin position="299"/>
        <end position="319"/>
    </location>
</feature>
<dbReference type="GO" id="GO:0006950">
    <property type="term" value="P:response to stress"/>
    <property type="evidence" value="ECO:0007669"/>
    <property type="project" value="TreeGrafter"/>
</dbReference>
<evidence type="ECO:0000256" key="1">
    <source>
        <dbReference type="SAM" id="MobiDB-lite"/>
    </source>
</evidence>
<evidence type="ECO:0000313" key="5">
    <source>
        <dbReference type="EnsemblPlants" id="MELO3C003321.2.1"/>
    </source>
</evidence>
<proteinExistence type="predicted"/>
<dbReference type="PANTHER" id="PTHR33836">
    <property type="entry name" value="LOW-TEMPERATURE-INDUCED 65 KDA PROTEIN-RELATED"/>
    <property type="match status" value="1"/>
</dbReference>
<evidence type="ECO:0000259" key="3">
    <source>
        <dbReference type="Pfam" id="PF23402"/>
    </source>
</evidence>
<organism evidence="5">
    <name type="scientific">Cucumis melo</name>
    <name type="common">Muskmelon</name>
    <dbReference type="NCBI Taxonomy" id="3656"/>
    <lineage>
        <taxon>Eukaryota</taxon>
        <taxon>Viridiplantae</taxon>
        <taxon>Streptophyta</taxon>
        <taxon>Embryophyta</taxon>
        <taxon>Tracheophyta</taxon>
        <taxon>Spermatophyta</taxon>
        <taxon>Magnoliopsida</taxon>
        <taxon>eudicotyledons</taxon>
        <taxon>Gunneridae</taxon>
        <taxon>Pentapetalae</taxon>
        <taxon>rosids</taxon>
        <taxon>fabids</taxon>
        <taxon>Cucurbitales</taxon>
        <taxon>Cucurbitaceae</taxon>
        <taxon>Benincaseae</taxon>
        <taxon>Cucumis</taxon>
    </lineage>
</organism>
<dbReference type="AlphaFoldDB" id="A0A9I9CGM1"/>
<reference evidence="5" key="1">
    <citation type="submission" date="2023-03" db="UniProtKB">
        <authorList>
            <consortium name="EnsemblPlants"/>
        </authorList>
    </citation>
    <scope>IDENTIFICATION</scope>
</reference>
<dbReference type="GO" id="GO:0009737">
    <property type="term" value="P:response to abscisic acid"/>
    <property type="evidence" value="ECO:0007669"/>
    <property type="project" value="InterPro"/>
</dbReference>
<dbReference type="InterPro" id="IPR037491">
    <property type="entry name" value="LTI78/LTI65"/>
</dbReference>
<dbReference type="Pfam" id="PF07918">
    <property type="entry name" value="CAP160"/>
    <property type="match status" value="1"/>
</dbReference>
<feature type="region of interest" description="Disordered" evidence="1">
    <location>
        <begin position="332"/>
        <end position="369"/>
    </location>
</feature>
<dbReference type="Pfam" id="PF23402">
    <property type="entry name" value="LTI65_LTI78_NYQTKV"/>
    <property type="match status" value="1"/>
</dbReference>
<dbReference type="InterPro" id="IPR056605">
    <property type="entry name" value="LTI65_LTI78_N"/>
</dbReference>